<dbReference type="STRING" id="1185767.IIF7_10588"/>
<dbReference type="EMBL" id="ARYN01000008">
    <property type="protein sequence ID" value="ORL45653.1"/>
    <property type="molecule type" value="Genomic_DNA"/>
</dbReference>
<evidence type="ECO:0000313" key="2">
    <source>
        <dbReference type="Proteomes" id="UP000192746"/>
    </source>
</evidence>
<keyword evidence="2" id="KW-1185">Reference proteome</keyword>
<dbReference type="PROSITE" id="PS51257">
    <property type="entry name" value="PROKAR_LIPOPROTEIN"/>
    <property type="match status" value="1"/>
</dbReference>
<accession>A0A1Y1T5D3</accession>
<sequence>MKKLIFLILIVTLACNTEEKTKITVKSNNSVWNAYQGYHFERELIICGVDSVENIYLENKLNETDEIRSSQNNNIIKYYYSSRPNEAGLHRITGIIEYKNEKLKFEQQIGVFPKPQTIGFNIKNANRLKVGIENEIKLMVSVPSQYLSYNVDNGKLIEKDDKLIVIPREIGELKIKINADLPSNENIEFGDVIFEVVE</sequence>
<reference evidence="1 2" key="1">
    <citation type="submission" date="2013-04" db="EMBL/GenBank/DDBJ databases">
        <title>Zunongwangia sp. 22II14-10F7 Genome Sequencing.</title>
        <authorList>
            <person name="Lai Q."/>
            <person name="Shao Z."/>
        </authorList>
    </citation>
    <scope>NUCLEOTIDE SEQUENCE [LARGE SCALE GENOMIC DNA]</scope>
    <source>
        <strain evidence="1 2">22II14-10F7</strain>
    </source>
</reference>
<evidence type="ECO:0000313" key="1">
    <source>
        <dbReference type="EMBL" id="ORL45653.1"/>
    </source>
</evidence>
<comment type="caution">
    <text evidence="1">The sequence shown here is derived from an EMBL/GenBank/DDBJ whole genome shotgun (WGS) entry which is preliminary data.</text>
</comment>
<evidence type="ECO:0008006" key="3">
    <source>
        <dbReference type="Google" id="ProtNLM"/>
    </source>
</evidence>
<dbReference type="RefSeq" id="WP_084841653.1">
    <property type="nucleotide sequence ID" value="NZ_ARYN01000008.1"/>
</dbReference>
<gene>
    <name evidence="1" type="ORF">IIF7_10588</name>
</gene>
<organism evidence="1 2">
    <name type="scientific">Zunongwangia atlantica 22II14-10F7</name>
    <dbReference type="NCBI Taxonomy" id="1185767"/>
    <lineage>
        <taxon>Bacteria</taxon>
        <taxon>Pseudomonadati</taxon>
        <taxon>Bacteroidota</taxon>
        <taxon>Flavobacteriia</taxon>
        <taxon>Flavobacteriales</taxon>
        <taxon>Flavobacteriaceae</taxon>
        <taxon>Zunongwangia</taxon>
    </lineage>
</organism>
<proteinExistence type="predicted"/>
<name>A0A1Y1T5D3_9FLAO</name>
<dbReference type="AlphaFoldDB" id="A0A1Y1T5D3"/>
<protein>
    <recommendedName>
        <fullName evidence="3">Lipoprotein</fullName>
    </recommendedName>
</protein>
<dbReference type="Proteomes" id="UP000192746">
    <property type="component" value="Unassembled WGS sequence"/>
</dbReference>